<dbReference type="PANTHER" id="PTHR42686:SF1">
    <property type="entry name" value="GH17980P-RELATED"/>
    <property type="match status" value="1"/>
</dbReference>
<dbReference type="CDD" id="cd19152">
    <property type="entry name" value="AKR_AKR15A"/>
    <property type="match status" value="1"/>
</dbReference>
<sequence length="321" mass="33841">MKVAVTPLGLGCAQLGNLYRAMSGENAAATVARAWDDGIRYFDTAPHYGLGLSERRLGAALAGRPRAEYALSTKVGRLLEPNPGGASRRDEAGFDVPATSRRRWDFSADGVRRSLDESLARLGLDRVDLVYVHDPDDHFDDAVTGAVPALVALREQGVIGAVGIGMNQAPMLAEFVRRGDVDAVMVAGRYTLLNQPALDELLPLCAERGVAVMAAGVFNGGILATPEPGTKYDYADAPPELAEKAARIAAVCRRHGAELPQVAMALPAAHPAVASVVVGSQSPAQVAANVARARRPVPPGLWYELIDAGLLRPDTPVRTAA</sequence>
<name>A0ABN2QM96_9PSEU</name>
<dbReference type="Gene3D" id="3.20.20.100">
    <property type="entry name" value="NADP-dependent oxidoreductase domain"/>
    <property type="match status" value="1"/>
</dbReference>
<evidence type="ECO:0000259" key="1">
    <source>
        <dbReference type="Pfam" id="PF00248"/>
    </source>
</evidence>
<proteinExistence type="predicted"/>
<dbReference type="SUPFAM" id="SSF51430">
    <property type="entry name" value="NAD(P)-linked oxidoreductase"/>
    <property type="match status" value="1"/>
</dbReference>
<gene>
    <name evidence="2" type="ORF">GCM10009754_25740</name>
</gene>
<dbReference type="Pfam" id="PF00248">
    <property type="entry name" value="Aldo_ket_red"/>
    <property type="match status" value="1"/>
</dbReference>
<evidence type="ECO:0000313" key="2">
    <source>
        <dbReference type="EMBL" id="GAA1955022.1"/>
    </source>
</evidence>
<evidence type="ECO:0000313" key="3">
    <source>
        <dbReference type="Proteomes" id="UP001501116"/>
    </source>
</evidence>
<dbReference type="InterPro" id="IPR023210">
    <property type="entry name" value="NADP_OxRdtase_dom"/>
</dbReference>
<dbReference type="PANTHER" id="PTHR42686">
    <property type="entry name" value="GH17980P-RELATED"/>
    <property type="match status" value="1"/>
</dbReference>
<feature type="domain" description="NADP-dependent oxidoreductase" evidence="1">
    <location>
        <begin position="7"/>
        <end position="292"/>
    </location>
</feature>
<protein>
    <submittedName>
        <fullName evidence="2">Aldo/keto reductase</fullName>
    </submittedName>
</protein>
<dbReference type="RefSeq" id="WP_344417197.1">
    <property type="nucleotide sequence ID" value="NZ_BAAANN010000009.1"/>
</dbReference>
<dbReference type="Proteomes" id="UP001501116">
    <property type="component" value="Unassembled WGS sequence"/>
</dbReference>
<keyword evidence="3" id="KW-1185">Reference proteome</keyword>
<dbReference type="InterPro" id="IPR036812">
    <property type="entry name" value="NAD(P)_OxRdtase_dom_sf"/>
</dbReference>
<dbReference type="InterPro" id="IPR020471">
    <property type="entry name" value="AKR"/>
</dbReference>
<dbReference type="EMBL" id="BAAANN010000009">
    <property type="protein sequence ID" value="GAA1955022.1"/>
    <property type="molecule type" value="Genomic_DNA"/>
</dbReference>
<accession>A0ABN2QM96</accession>
<reference evidence="2 3" key="1">
    <citation type="journal article" date="2019" name="Int. J. Syst. Evol. Microbiol.">
        <title>The Global Catalogue of Microorganisms (GCM) 10K type strain sequencing project: providing services to taxonomists for standard genome sequencing and annotation.</title>
        <authorList>
            <consortium name="The Broad Institute Genomics Platform"/>
            <consortium name="The Broad Institute Genome Sequencing Center for Infectious Disease"/>
            <person name="Wu L."/>
            <person name="Ma J."/>
        </authorList>
    </citation>
    <scope>NUCLEOTIDE SEQUENCE [LARGE SCALE GENOMIC DNA]</scope>
    <source>
        <strain evidence="2 3">JCM 14545</strain>
    </source>
</reference>
<organism evidence="2 3">
    <name type="scientific">Amycolatopsis minnesotensis</name>
    <dbReference type="NCBI Taxonomy" id="337894"/>
    <lineage>
        <taxon>Bacteria</taxon>
        <taxon>Bacillati</taxon>
        <taxon>Actinomycetota</taxon>
        <taxon>Actinomycetes</taxon>
        <taxon>Pseudonocardiales</taxon>
        <taxon>Pseudonocardiaceae</taxon>
        <taxon>Amycolatopsis</taxon>
    </lineage>
</organism>
<comment type="caution">
    <text evidence="2">The sequence shown here is derived from an EMBL/GenBank/DDBJ whole genome shotgun (WGS) entry which is preliminary data.</text>
</comment>